<dbReference type="EMBL" id="QAOG01000003">
    <property type="protein sequence ID" value="PTQ60352.1"/>
    <property type="molecule type" value="Genomic_DNA"/>
</dbReference>
<dbReference type="RefSeq" id="WP_167398815.1">
    <property type="nucleotide sequence ID" value="NZ_QAOG01000003.1"/>
</dbReference>
<comment type="caution">
    <text evidence="2">The sequence shown here is derived from an EMBL/GenBank/DDBJ whole genome shotgun (WGS) entry which is preliminary data.</text>
</comment>
<protein>
    <submittedName>
        <fullName evidence="2">Succinoglycan biosynthesis protein ExoV</fullName>
    </submittedName>
</protein>
<name>A0A2T5GM22_9SPHN</name>
<keyword evidence="3" id="KW-1185">Reference proteome</keyword>
<organism evidence="2 3">
    <name type="scientific">Sphingomonas aurantiaca</name>
    <dbReference type="NCBI Taxonomy" id="185949"/>
    <lineage>
        <taxon>Bacteria</taxon>
        <taxon>Pseudomonadati</taxon>
        <taxon>Pseudomonadota</taxon>
        <taxon>Alphaproteobacteria</taxon>
        <taxon>Sphingomonadales</taxon>
        <taxon>Sphingomonadaceae</taxon>
        <taxon>Sphingomonas</taxon>
    </lineage>
</organism>
<proteinExistence type="predicted"/>
<sequence>MHIVYYKDAVGNFGDDLNELIWPRVLPDDVRSAPDTVLVGIGSLLDEARFRGVETIGKRVFVMGSGAAYGRLPDDSARWTYCAVRGPLTASVVGQPSAAVTDSAALLANLPDLVPRSARADEILFMPHHRTLVNSNWQAAAERAGMTFVDPQWTPDRILACYGRAKLVVTEAMHGAIVADTLRIPWIPVMISPEVSIFKWRDWAGSLDLAYQPVPLPPTTRLESFRYDRISRLTQAGGRSVARVDSAGADDAALIAEFQDRFREEPAVIDAVKAPGAIKALLKVAATQFDGRRLATASRALKAAAAGRSYLSDDGIFADRLGRLDHAVAGLIADVRAG</sequence>
<dbReference type="Proteomes" id="UP000244189">
    <property type="component" value="Unassembled WGS sequence"/>
</dbReference>
<accession>A0A2T5GM22</accession>
<evidence type="ECO:0000313" key="3">
    <source>
        <dbReference type="Proteomes" id="UP000244189"/>
    </source>
</evidence>
<evidence type="ECO:0000313" key="2">
    <source>
        <dbReference type="EMBL" id="PTQ60352.1"/>
    </source>
</evidence>
<feature type="domain" description="Polysaccharide pyruvyl transferase" evidence="1">
    <location>
        <begin position="120"/>
        <end position="190"/>
    </location>
</feature>
<dbReference type="InterPro" id="IPR007345">
    <property type="entry name" value="Polysacch_pyruvyl_Trfase"/>
</dbReference>
<dbReference type="Pfam" id="PF04230">
    <property type="entry name" value="PS_pyruv_trans"/>
    <property type="match status" value="1"/>
</dbReference>
<reference evidence="2 3" key="1">
    <citation type="submission" date="2018-04" db="EMBL/GenBank/DDBJ databases">
        <title>Genomic Encyclopedia of Type Strains, Phase III (KMG-III): the genomes of soil and plant-associated and newly described type strains.</title>
        <authorList>
            <person name="Whitman W."/>
        </authorList>
    </citation>
    <scope>NUCLEOTIDE SEQUENCE [LARGE SCALE GENOMIC DNA]</scope>
    <source>
        <strain evidence="2 3">MA101b</strain>
    </source>
</reference>
<dbReference type="AlphaFoldDB" id="A0A2T5GM22"/>
<evidence type="ECO:0000259" key="1">
    <source>
        <dbReference type="Pfam" id="PF04230"/>
    </source>
</evidence>
<gene>
    <name evidence="2" type="ORF">C8J26_2064</name>
</gene>